<evidence type="ECO:0000256" key="5">
    <source>
        <dbReference type="ARBA" id="ARBA00022692"/>
    </source>
</evidence>
<reference evidence="9" key="2">
    <citation type="submission" date="2020-09" db="EMBL/GenBank/DDBJ databases">
        <authorList>
            <person name="Sun Q."/>
            <person name="Zhou Y."/>
        </authorList>
    </citation>
    <scope>NUCLEOTIDE SEQUENCE</scope>
    <source>
        <strain evidence="9">CGMCC 1.15152</strain>
    </source>
</reference>
<evidence type="ECO:0000256" key="4">
    <source>
        <dbReference type="ARBA" id="ARBA00022519"/>
    </source>
</evidence>
<dbReference type="GO" id="GO:0005886">
    <property type="term" value="C:plasma membrane"/>
    <property type="evidence" value="ECO:0007669"/>
    <property type="project" value="UniProtKB-SubCell"/>
</dbReference>
<feature type="transmembrane region" description="Helical" evidence="8">
    <location>
        <begin position="21"/>
        <end position="41"/>
    </location>
</feature>
<dbReference type="PANTHER" id="PTHR32196">
    <property type="entry name" value="ABC TRANSPORTER PERMEASE PROTEIN YPHD-RELATED-RELATED"/>
    <property type="match status" value="1"/>
</dbReference>
<feature type="transmembrane region" description="Helical" evidence="8">
    <location>
        <begin position="61"/>
        <end position="78"/>
    </location>
</feature>
<feature type="transmembrane region" description="Helical" evidence="8">
    <location>
        <begin position="315"/>
        <end position="334"/>
    </location>
</feature>
<keyword evidence="5 8" id="KW-0812">Transmembrane</keyword>
<evidence type="ECO:0000256" key="6">
    <source>
        <dbReference type="ARBA" id="ARBA00022989"/>
    </source>
</evidence>
<feature type="transmembrane region" description="Helical" evidence="8">
    <location>
        <begin position="143"/>
        <end position="162"/>
    </location>
</feature>
<dbReference type="PANTHER" id="PTHR32196:SF21">
    <property type="entry name" value="ABC TRANSPORTER PERMEASE PROTEIN YPHD-RELATED"/>
    <property type="match status" value="1"/>
</dbReference>
<feature type="transmembrane region" description="Helical" evidence="8">
    <location>
        <begin position="110"/>
        <end position="131"/>
    </location>
</feature>
<dbReference type="Proteomes" id="UP000633205">
    <property type="component" value="Unassembled WGS sequence"/>
</dbReference>
<evidence type="ECO:0000256" key="2">
    <source>
        <dbReference type="ARBA" id="ARBA00022448"/>
    </source>
</evidence>
<keyword evidence="3" id="KW-1003">Cell membrane</keyword>
<comment type="caution">
    <text evidence="9">The sequence shown here is derived from an EMBL/GenBank/DDBJ whole genome shotgun (WGS) entry which is preliminary data.</text>
</comment>
<gene>
    <name evidence="9" type="ORF">GCM10010915_07930</name>
</gene>
<proteinExistence type="predicted"/>
<organism evidence="9 10">
    <name type="scientific">Microbacterium faecale</name>
    <dbReference type="NCBI Taxonomy" id="1804630"/>
    <lineage>
        <taxon>Bacteria</taxon>
        <taxon>Bacillati</taxon>
        <taxon>Actinomycetota</taxon>
        <taxon>Actinomycetes</taxon>
        <taxon>Micrococcales</taxon>
        <taxon>Microbacteriaceae</taxon>
        <taxon>Microbacterium</taxon>
    </lineage>
</organism>
<dbReference type="Pfam" id="PF02653">
    <property type="entry name" value="BPD_transp_2"/>
    <property type="match status" value="1"/>
</dbReference>
<protein>
    <submittedName>
        <fullName evidence="9">ABC transporter permease</fullName>
    </submittedName>
</protein>
<name>A0A917DDT0_9MICO</name>
<keyword evidence="2" id="KW-0813">Transport</keyword>
<evidence type="ECO:0000256" key="1">
    <source>
        <dbReference type="ARBA" id="ARBA00004651"/>
    </source>
</evidence>
<keyword evidence="10" id="KW-1185">Reference proteome</keyword>
<dbReference type="EMBL" id="BMHO01000001">
    <property type="protein sequence ID" value="GGD30081.1"/>
    <property type="molecule type" value="Genomic_DNA"/>
</dbReference>
<reference evidence="9" key="1">
    <citation type="journal article" date="2014" name="Int. J. Syst. Evol. Microbiol.">
        <title>Complete genome sequence of Corynebacterium casei LMG S-19264T (=DSM 44701T), isolated from a smear-ripened cheese.</title>
        <authorList>
            <consortium name="US DOE Joint Genome Institute (JGI-PGF)"/>
            <person name="Walter F."/>
            <person name="Albersmeier A."/>
            <person name="Kalinowski J."/>
            <person name="Ruckert C."/>
        </authorList>
    </citation>
    <scope>NUCLEOTIDE SEQUENCE</scope>
    <source>
        <strain evidence="9">CGMCC 1.15152</strain>
    </source>
</reference>
<dbReference type="RefSeq" id="WP_229730924.1">
    <property type="nucleotide sequence ID" value="NZ_BMHO01000001.1"/>
</dbReference>
<keyword evidence="4" id="KW-0997">Cell inner membrane</keyword>
<keyword evidence="6 8" id="KW-1133">Transmembrane helix</keyword>
<evidence type="ECO:0000313" key="10">
    <source>
        <dbReference type="Proteomes" id="UP000633205"/>
    </source>
</evidence>
<evidence type="ECO:0000256" key="3">
    <source>
        <dbReference type="ARBA" id="ARBA00022475"/>
    </source>
</evidence>
<dbReference type="InterPro" id="IPR001851">
    <property type="entry name" value="ABC_transp_permease"/>
</dbReference>
<evidence type="ECO:0000313" key="9">
    <source>
        <dbReference type="EMBL" id="GGD30081.1"/>
    </source>
</evidence>
<accession>A0A917DDT0</accession>
<dbReference type="GO" id="GO:0022857">
    <property type="term" value="F:transmembrane transporter activity"/>
    <property type="evidence" value="ECO:0007669"/>
    <property type="project" value="InterPro"/>
</dbReference>
<feature type="transmembrane region" description="Helical" evidence="8">
    <location>
        <begin position="266"/>
        <end position="282"/>
    </location>
</feature>
<feature type="transmembrane region" description="Helical" evidence="8">
    <location>
        <begin position="233"/>
        <end position="254"/>
    </location>
</feature>
<evidence type="ECO:0000256" key="8">
    <source>
        <dbReference type="SAM" id="Phobius"/>
    </source>
</evidence>
<feature type="transmembrane region" description="Helical" evidence="8">
    <location>
        <begin position="85"/>
        <end position="104"/>
    </location>
</feature>
<comment type="subcellular location">
    <subcellularLocation>
        <location evidence="1">Cell membrane</location>
        <topology evidence="1">Multi-pass membrane protein</topology>
    </subcellularLocation>
</comment>
<dbReference type="AlphaFoldDB" id="A0A917DDT0"/>
<sequence length="351" mass="37334">MTTTMTRTKRMPRGLQTVFQDAHVTRLAVVLVLLLGFFAVMKWPNFSSVVTWQAMAMQFPEFGLLALGVMLTMVLGGIDLSVVGTANLTSIATAMLMLKIAPIGSDSSTGYLALGAGVVFALVVGAAAGALNGVLVAKVKIPAILVTLGTFELFTGIALVLSAGKPISGLPPEYAYVMGSHIATYIPMVLIVFIVGAIIIWYLMNRTAFGTKLYMLGSNETAANFSGLKTTSLIVRTYTISGVYAAGAGLVMLANYNSAKADYGSTYTLLAILIVVLGGINPNGGTGRLAGVVLAVIVLQVLSSLLNTFPDVSNFYRPLIWGGVLLIVIVINQWDKRGNLMRMLRWRGQRT</sequence>
<feature type="transmembrane region" description="Helical" evidence="8">
    <location>
        <begin position="182"/>
        <end position="204"/>
    </location>
</feature>
<evidence type="ECO:0000256" key="7">
    <source>
        <dbReference type="ARBA" id="ARBA00023136"/>
    </source>
</evidence>
<feature type="transmembrane region" description="Helical" evidence="8">
    <location>
        <begin position="289"/>
        <end position="309"/>
    </location>
</feature>
<keyword evidence="7 8" id="KW-0472">Membrane</keyword>
<dbReference type="CDD" id="cd06579">
    <property type="entry name" value="TM_PBP1_transp_AraH_like"/>
    <property type="match status" value="1"/>
</dbReference>